<evidence type="ECO:0000259" key="2">
    <source>
        <dbReference type="PROSITE" id="PS51096"/>
    </source>
</evidence>
<dbReference type="PANTHER" id="PTHR33799">
    <property type="entry name" value="PTS PERMEASE-RELATED-RELATED"/>
    <property type="match status" value="1"/>
</dbReference>
<evidence type="ECO:0000313" key="3">
    <source>
        <dbReference type="EMBL" id="OOM82282.1"/>
    </source>
</evidence>
<dbReference type="PANTHER" id="PTHR33799:SF1">
    <property type="entry name" value="PTS SYSTEM MANNOSE-SPECIFIC EIIAB COMPONENT-RELATED"/>
    <property type="match status" value="1"/>
</dbReference>
<dbReference type="GO" id="GO:0016020">
    <property type="term" value="C:membrane"/>
    <property type="evidence" value="ECO:0007669"/>
    <property type="project" value="InterPro"/>
</dbReference>
<comment type="caution">
    <text evidence="3">The sequence shown here is derived from an EMBL/GenBank/DDBJ whole genome shotgun (WGS) entry which is preliminary data.</text>
</comment>
<dbReference type="InterPro" id="IPR051471">
    <property type="entry name" value="Bacterial_PTS_sugar_comp"/>
</dbReference>
<dbReference type="PROSITE" id="PS51096">
    <property type="entry name" value="PTS_EIIA_TYPE_4"/>
    <property type="match status" value="1"/>
</dbReference>
<dbReference type="SUPFAM" id="SSF53062">
    <property type="entry name" value="PTS system fructose IIA component-like"/>
    <property type="match status" value="1"/>
</dbReference>
<accession>A0A1S8TXH1</accession>
<dbReference type="Gene3D" id="3.40.50.510">
    <property type="entry name" value="Phosphotransferase system, mannose-type IIA component"/>
    <property type="match status" value="1"/>
</dbReference>
<keyword evidence="4" id="KW-1185">Reference proteome</keyword>
<name>A0A1S8TXH1_9CLOT</name>
<proteinExistence type="predicted"/>
<dbReference type="Proteomes" id="UP000190890">
    <property type="component" value="Unassembled WGS sequence"/>
</dbReference>
<keyword evidence="1" id="KW-0808">Transferase</keyword>
<dbReference type="GO" id="GO:0009401">
    <property type="term" value="P:phosphoenolpyruvate-dependent sugar phosphotransferase system"/>
    <property type="evidence" value="ECO:0007669"/>
    <property type="project" value="InterPro"/>
</dbReference>
<protein>
    <submittedName>
        <fullName evidence="3">PTS system mannose-specific EIIAB component</fullName>
    </submittedName>
</protein>
<dbReference type="AlphaFoldDB" id="A0A1S8TXH1"/>
<feature type="domain" description="PTS EIIA type-4" evidence="2">
    <location>
        <begin position="6"/>
        <end position="126"/>
    </location>
</feature>
<gene>
    <name evidence="3" type="primary">manX_2</name>
    <name evidence="3" type="ORF">CLPUN_04210</name>
</gene>
<dbReference type="EMBL" id="LZZM01000022">
    <property type="protein sequence ID" value="OOM82282.1"/>
    <property type="molecule type" value="Genomic_DNA"/>
</dbReference>
<dbReference type="GO" id="GO:0016740">
    <property type="term" value="F:transferase activity"/>
    <property type="evidence" value="ECO:0007669"/>
    <property type="project" value="UniProtKB-KW"/>
</dbReference>
<evidence type="ECO:0000256" key="1">
    <source>
        <dbReference type="ARBA" id="ARBA00022679"/>
    </source>
</evidence>
<dbReference type="Pfam" id="PF03610">
    <property type="entry name" value="EIIA-man"/>
    <property type="match status" value="1"/>
</dbReference>
<organism evidence="3 4">
    <name type="scientific">Clostridium puniceum</name>
    <dbReference type="NCBI Taxonomy" id="29367"/>
    <lineage>
        <taxon>Bacteria</taxon>
        <taxon>Bacillati</taxon>
        <taxon>Bacillota</taxon>
        <taxon>Clostridia</taxon>
        <taxon>Eubacteriales</taxon>
        <taxon>Clostridiaceae</taxon>
        <taxon>Clostridium</taxon>
    </lineage>
</organism>
<dbReference type="InterPro" id="IPR036662">
    <property type="entry name" value="PTS_EIIA_man-typ_sf"/>
</dbReference>
<dbReference type="InterPro" id="IPR004701">
    <property type="entry name" value="PTS_EIIA_man-typ"/>
</dbReference>
<reference evidence="3 4" key="1">
    <citation type="submission" date="2016-05" db="EMBL/GenBank/DDBJ databases">
        <title>Microbial solvent formation.</title>
        <authorList>
            <person name="Poehlein A."/>
            <person name="Montoya Solano J.D."/>
            <person name="Flitsch S."/>
            <person name="Krabben P."/>
            <person name="Duerre P."/>
            <person name="Daniel R."/>
        </authorList>
    </citation>
    <scope>NUCLEOTIDE SEQUENCE [LARGE SCALE GENOMIC DNA]</scope>
    <source>
        <strain evidence="3 4">DSM 2619</strain>
    </source>
</reference>
<sequence length="146" mass="15716">MIFNLDKKVILVSHGKLSEGMMHSAQMIIGKNETLSCYGMMPGEHYSTIVDEIEVEAKANTETQYVIIADLFGGSVCNGCTSLTGLPNVKLISGMNIALVIEMVLASAPVSDEMIAEAIESCKEGIINVSQNFASSQNSNSDENFF</sequence>
<dbReference type="STRING" id="29367.CLPUN_04210"/>
<evidence type="ECO:0000313" key="4">
    <source>
        <dbReference type="Proteomes" id="UP000190890"/>
    </source>
</evidence>